<dbReference type="FunFam" id="3.20.20.450:FF:000001">
    <property type="entry name" value="Cyclic di-GMP phosphodiesterase yahA"/>
    <property type="match status" value="1"/>
</dbReference>
<keyword evidence="1" id="KW-0808">Transferase</keyword>
<dbReference type="GO" id="GO:0071732">
    <property type="term" value="P:cellular response to nitric oxide"/>
    <property type="evidence" value="ECO:0007669"/>
    <property type="project" value="UniProtKB-ARBA"/>
</dbReference>
<dbReference type="PROSITE" id="PS50112">
    <property type="entry name" value="PAS"/>
    <property type="match status" value="1"/>
</dbReference>
<dbReference type="CDD" id="cd00156">
    <property type="entry name" value="REC"/>
    <property type="match status" value="2"/>
</dbReference>
<protein>
    <submittedName>
        <fullName evidence="10">PAS domain S-box-containing protein/diguanylate cyclase (GGDEF) domain-containing protein</fullName>
    </submittedName>
</protein>
<dbReference type="PANTHER" id="PTHR44757:SF2">
    <property type="entry name" value="BIOFILM ARCHITECTURE MAINTENANCE PROTEIN MBAA"/>
    <property type="match status" value="1"/>
</dbReference>
<dbReference type="Proteomes" id="UP000199561">
    <property type="component" value="Unassembled WGS sequence"/>
</dbReference>
<dbReference type="Pfam" id="PF13185">
    <property type="entry name" value="GAF_2"/>
    <property type="match status" value="1"/>
</dbReference>
<dbReference type="SUPFAM" id="SSF55785">
    <property type="entry name" value="PYP-like sensor domain (PAS domain)"/>
    <property type="match status" value="2"/>
</dbReference>
<dbReference type="InterPro" id="IPR001633">
    <property type="entry name" value="EAL_dom"/>
</dbReference>
<dbReference type="Gene3D" id="3.30.450.40">
    <property type="match status" value="1"/>
</dbReference>
<evidence type="ECO:0000259" key="8">
    <source>
        <dbReference type="PROSITE" id="PS50883"/>
    </source>
</evidence>
<dbReference type="Gene3D" id="3.30.450.20">
    <property type="entry name" value="PAS domain"/>
    <property type="match status" value="2"/>
</dbReference>
<dbReference type="InterPro" id="IPR013655">
    <property type="entry name" value="PAS_fold_3"/>
</dbReference>
<dbReference type="SMART" id="SM00267">
    <property type="entry name" value="GGDEF"/>
    <property type="match status" value="1"/>
</dbReference>
<dbReference type="InterPro" id="IPR000700">
    <property type="entry name" value="PAS-assoc_C"/>
</dbReference>
<dbReference type="InterPro" id="IPR043128">
    <property type="entry name" value="Rev_trsase/Diguanyl_cyclase"/>
</dbReference>
<dbReference type="Pfam" id="PF00563">
    <property type="entry name" value="EAL"/>
    <property type="match status" value="1"/>
</dbReference>
<dbReference type="CDD" id="cd00130">
    <property type="entry name" value="PAS"/>
    <property type="match status" value="2"/>
</dbReference>
<dbReference type="Pfam" id="PF13426">
    <property type="entry name" value="PAS_9"/>
    <property type="match status" value="1"/>
</dbReference>
<dbReference type="CDD" id="cd01949">
    <property type="entry name" value="GGDEF"/>
    <property type="match status" value="1"/>
</dbReference>
<dbReference type="Gene3D" id="3.40.50.2300">
    <property type="match status" value="2"/>
</dbReference>
<dbReference type="AlphaFoldDB" id="A0A1I4NBE3"/>
<dbReference type="Gene3D" id="3.30.70.270">
    <property type="match status" value="1"/>
</dbReference>
<dbReference type="SMART" id="SM00091">
    <property type="entry name" value="PAS"/>
    <property type="match status" value="2"/>
</dbReference>
<feature type="domain" description="Response regulatory" evidence="5">
    <location>
        <begin position="2"/>
        <end position="119"/>
    </location>
</feature>
<keyword evidence="4" id="KW-0597">Phosphoprotein</keyword>
<dbReference type="SUPFAM" id="SSF55073">
    <property type="entry name" value="Nucleotide cyclase"/>
    <property type="match status" value="1"/>
</dbReference>
<feature type="domain" description="PAC" evidence="7">
    <location>
        <begin position="637"/>
        <end position="689"/>
    </location>
</feature>
<dbReference type="SMART" id="SM00086">
    <property type="entry name" value="PAC"/>
    <property type="match status" value="2"/>
</dbReference>
<dbReference type="NCBIfam" id="TIGR00254">
    <property type="entry name" value="GGDEF"/>
    <property type="match status" value="1"/>
</dbReference>
<reference evidence="10 11" key="1">
    <citation type="submission" date="2016-10" db="EMBL/GenBank/DDBJ databases">
        <authorList>
            <person name="de Groot N.N."/>
        </authorList>
    </citation>
    <scope>NUCLEOTIDE SEQUENCE [LARGE SCALE GENOMIC DNA]</scope>
    <source>
        <strain evidence="10 11">Nm146</strain>
    </source>
</reference>
<sequence length="1127" mass="126540">MRVLYIEDSSSDADLTRRMLARSAPEIVLEIATTLAQGLALLTKPDAYDLLLTDLSLPDGTGLEALTLVRDRQLPIAVVILTGYGDQDSAIAALKMGADDYLVKRDNYLEWLPRTLRTALSRFRNKAVHSQRTIRVLQVESNAADAESMHQHLAQYAPHICLTTVGSPQDALASLPSSAGEDPDFDVLLIEHRLPGMDGLAFIKLLREDRKLDLPVVLITSQGSEMVAAQALRLGVDDYVAKHEGYLYEVAAVIERVQYQAELAHERANLKEANLRLSHLLAASPAILYNLRLVDNTPHPVWVSDNIEQLLGYPSGQVLKPDWWCSHLHPDDREAALSRQPDLFIKDRLSHEYRFLNSAGQAVWIKDEARLIRDSLGKPLEIVGAWLDVTEHKRAEVIRQARQSVLDQIVANHPLPAILDDIARHLETIETDMLVSILLLDPYTKRLIHGAAPSLPEDYNAAITGLEVTDNTCPCGTAACCGEPVIVSNLDDHPYWDFFLTLTHKAGLQACWSVPFKNEMGQVLGLFTIYYTMPHEPEPADLELVDEFARITALAVQKVRNADALKQAATVFESTRDGVVITDLEPRIVAVNRAYMEITGYRKSEVIGRNPKLIKSGRHDQAFYQSMWNNLIQAGYWRGEIWNRRKNGEIYPQWLTISTVHDESGKPRNYVGVFTDISQIKQSEARLEHLAHYDPLTGLPNRLLAQSRLQHAIERADRNHYRIATLYLDLDRFKNVNDSLGHPVGDELLSLLANRLKSRLREEDTLARLGGDEFLLILEEIKDTRQAATVAQALIDQLTTPFTLPSGHKIFIGASIGISSYPDDAQCVTELIQHADMAMYLAKQEGRNTYRFHTKALSIAANERLALETRLRHALIANEFILHYQPLIDARSNRIAGVEALVRWQPVDGEMVPPAKFIPITEETGLIVPLGEWILRTACNQARAWMDAGLPPLVMAVNLSVRQFQSENMVSMVRRVLADTGLPAEYLELELTETMFIERGEQSIATLKALKNLGVCLAIDDFGTGYSSLAYLKRFPIDKLKIDQSFVRDLAEDPNDREIAATIIAMARGLKLEVLAEGVETEQQLSFLQQHGCDYYQGYLFHRPAPPAQLDKWLRDKLLPKYQSVPN</sequence>
<evidence type="ECO:0000256" key="4">
    <source>
        <dbReference type="PROSITE-ProRule" id="PRU00169"/>
    </source>
</evidence>
<evidence type="ECO:0000313" key="11">
    <source>
        <dbReference type="Proteomes" id="UP000199561"/>
    </source>
</evidence>
<name>A0A1I4NBE3_9PROT</name>
<proteinExistence type="predicted"/>
<dbReference type="PROSITE" id="PS50883">
    <property type="entry name" value="EAL"/>
    <property type="match status" value="1"/>
</dbReference>
<evidence type="ECO:0000256" key="2">
    <source>
        <dbReference type="ARBA" id="ARBA00022777"/>
    </source>
</evidence>
<evidence type="ECO:0000259" key="6">
    <source>
        <dbReference type="PROSITE" id="PS50112"/>
    </source>
</evidence>
<dbReference type="Gene3D" id="3.20.20.450">
    <property type="entry name" value="EAL domain"/>
    <property type="match status" value="1"/>
</dbReference>
<dbReference type="CDD" id="cd01948">
    <property type="entry name" value="EAL"/>
    <property type="match status" value="1"/>
</dbReference>
<dbReference type="SMART" id="SM00052">
    <property type="entry name" value="EAL"/>
    <property type="match status" value="1"/>
</dbReference>
<feature type="domain" description="EAL" evidence="8">
    <location>
        <begin position="864"/>
        <end position="1118"/>
    </location>
</feature>
<dbReference type="InterPro" id="IPR003018">
    <property type="entry name" value="GAF"/>
</dbReference>
<evidence type="ECO:0000313" key="10">
    <source>
        <dbReference type="EMBL" id="SFM12854.1"/>
    </source>
</evidence>
<feature type="domain" description="GGDEF" evidence="9">
    <location>
        <begin position="721"/>
        <end position="855"/>
    </location>
</feature>
<dbReference type="InterPro" id="IPR011006">
    <property type="entry name" value="CheY-like_superfamily"/>
</dbReference>
<gene>
    <name evidence="10" type="ORF">SAMN05421880_10741</name>
</gene>
<accession>A0A1I4NBE3</accession>
<dbReference type="InterPro" id="IPR000160">
    <property type="entry name" value="GGDEF_dom"/>
</dbReference>
<dbReference type="InterPro" id="IPR001789">
    <property type="entry name" value="Sig_transdc_resp-reg_receiver"/>
</dbReference>
<feature type="domain" description="PAC" evidence="7">
    <location>
        <begin position="349"/>
        <end position="401"/>
    </location>
</feature>
<dbReference type="STRING" id="52442.SAMN05421880_10741"/>
<dbReference type="NCBIfam" id="TIGR00229">
    <property type="entry name" value="sensory_box"/>
    <property type="match status" value="2"/>
</dbReference>
<evidence type="ECO:0000256" key="3">
    <source>
        <dbReference type="ARBA" id="ARBA00051114"/>
    </source>
</evidence>
<dbReference type="GO" id="GO:0071111">
    <property type="term" value="F:cyclic-guanylate-specific phosphodiesterase activity"/>
    <property type="evidence" value="ECO:0007669"/>
    <property type="project" value="UniProtKB-EC"/>
</dbReference>
<dbReference type="Pfam" id="PF00072">
    <property type="entry name" value="Response_reg"/>
    <property type="match status" value="2"/>
</dbReference>
<dbReference type="InterPro" id="IPR029016">
    <property type="entry name" value="GAF-like_dom_sf"/>
</dbReference>
<dbReference type="PROSITE" id="PS50110">
    <property type="entry name" value="RESPONSE_REGULATORY"/>
    <property type="match status" value="2"/>
</dbReference>
<keyword evidence="11" id="KW-1185">Reference proteome</keyword>
<dbReference type="PANTHER" id="PTHR44757">
    <property type="entry name" value="DIGUANYLATE CYCLASE DGCP"/>
    <property type="match status" value="1"/>
</dbReference>
<comment type="caution">
    <text evidence="4">Lacks conserved residue(s) required for the propagation of feature annotation.</text>
</comment>
<evidence type="ECO:0000259" key="5">
    <source>
        <dbReference type="PROSITE" id="PS50110"/>
    </source>
</evidence>
<feature type="domain" description="PAS" evidence="6">
    <location>
        <begin position="564"/>
        <end position="610"/>
    </location>
</feature>
<feature type="modified residue" description="4-aspartylphosphate" evidence="4">
    <location>
        <position position="54"/>
    </location>
</feature>
<dbReference type="InterPro" id="IPR000014">
    <property type="entry name" value="PAS"/>
</dbReference>
<dbReference type="RefSeq" id="WP_090667092.1">
    <property type="nucleotide sequence ID" value="NZ_FOUF01000007.1"/>
</dbReference>
<dbReference type="PROSITE" id="PS50113">
    <property type="entry name" value="PAC"/>
    <property type="match status" value="2"/>
</dbReference>
<organism evidence="10 11">
    <name type="scientific">Nitrosomonas nitrosa</name>
    <dbReference type="NCBI Taxonomy" id="52442"/>
    <lineage>
        <taxon>Bacteria</taxon>
        <taxon>Pseudomonadati</taxon>
        <taxon>Pseudomonadota</taxon>
        <taxon>Betaproteobacteria</taxon>
        <taxon>Nitrosomonadales</taxon>
        <taxon>Nitrosomonadaceae</taxon>
        <taxon>Nitrosomonas</taxon>
    </lineage>
</organism>
<dbReference type="Pfam" id="PF00990">
    <property type="entry name" value="GGDEF"/>
    <property type="match status" value="1"/>
</dbReference>
<dbReference type="SMART" id="SM00448">
    <property type="entry name" value="REC"/>
    <property type="match status" value="2"/>
</dbReference>
<keyword evidence="2" id="KW-0418">Kinase</keyword>
<dbReference type="SUPFAM" id="SSF141868">
    <property type="entry name" value="EAL domain-like"/>
    <property type="match status" value="1"/>
</dbReference>
<evidence type="ECO:0000259" key="7">
    <source>
        <dbReference type="PROSITE" id="PS50113"/>
    </source>
</evidence>
<dbReference type="GO" id="GO:0016301">
    <property type="term" value="F:kinase activity"/>
    <property type="evidence" value="ECO:0007669"/>
    <property type="project" value="UniProtKB-KW"/>
</dbReference>
<dbReference type="EMBL" id="FOUF01000007">
    <property type="protein sequence ID" value="SFM12854.1"/>
    <property type="molecule type" value="Genomic_DNA"/>
</dbReference>
<dbReference type="PROSITE" id="PS50887">
    <property type="entry name" value="GGDEF"/>
    <property type="match status" value="1"/>
</dbReference>
<dbReference type="GO" id="GO:0000160">
    <property type="term" value="P:phosphorelay signal transduction system"/>
    <property type="evidence" value="ECO:0007669"/>
    <property type="project" value="InterPro"/>
</dbReference>
<evidence type="ECO:0000259" key="9">
    <source>
        <dbReference type="PROSITE" id="PS50887"/>
    </source>
</evidence>
<dbReference type="Pfam" id="PF08447">
    <property type="entry name" value="PAS_3"/>
    <property type="match status" value="1"/>
</dbReference>
<feature type="domain" description="Response regulatory" evidence="5">
    <location>
        <begin position="135"/>
        <end position="257"/>
    </location>
</feature>
<dbReference type="SMART" id="SM00065">
    <property type="entry name" value="GAF"/>
    <property type="match status" value="1"/>
</dbReference>
<dbReference type="SUPFAM" id="SSF55781">
    <property type="entry name" value="GAF domain-like"/>
    <property type="match status" value="1"/>
</dbReference>
<dbReference type="InterPro" id="IPR001610">
    <property type="entry name" value="PAC"/>
</dbReference>
<dbReference type="FunFam" id="3.30.70.270:FF:000001">
    <property type="entry name" value="Diguanylate cyclase domain protein"/>
    <property type="match status" value="1"/>
</dbReference>
<dbReference type="InterPro" id="IPR029787">
    <property type="entry name" value="Nucleotide_cyclase"/>
</dbReference>
<evidence type="ECO:0000256" key="1">
    <source>
        <dbReference type="ARBA" id="ARBA00022679"/>
    </source>
</evidence>
<dbReference type="InterPro" id="IPR052155">
    <property type="entry name" value="Biofilm_reg_signaling"/>
</dbReference>
<dbReference type="InterPro" id="IPR035919">
    <property type="entry name" value="EAL_sf"/>
</dbReference>
<dbReference type="InterPro" id="IPR035965">
    <property type="entry name" value="PAS-like_dom_sf"/>
</dbReference>
<comment type="catalytic activity">
    <reaction evidence="3">
        <text>3',3'-c-di-GMP + H2O = 5'-phosphoguanylyl(3'-&gt;5')guanosine + H(+)</text>
        <dbReference type="Rhea" id="RHEA:24902"/>
        <dbReference type="ChEBI" id="CHEBI:15377"/>
        <dbReference type="ChEBI" id="CHEBI:15378"/>
        <dbReference type="ChEBI" id="CHEBI:58754"/>
        <dbReference type="ChEBI" id="CHEBI:58805"/>
        <dbReference type="EC" id="3.1.4.52"/>
    </reaction>
    <physiologicalReaction direction="left-to-right" evidence="3">
        <dbReference type="Rhea" id="RHEA:24903"/>
    </physiologicalReaction>
</comment>
<dbReference type="SUPFAM" id="SSF52172">
    <property type="entry name" value="CheY-like"/>
    <property type="match status" value="2"/>
</dbReference>